<dbReference type="InterPro" id="IPR000092">
    <property type="entry name" value="Polyprenyl_synt"/>
</dbReference>
<accession>A0A410W7T9</accession>
<evidence type="ECO:0000256" key="7">
    <source>
        <dbReference type="RuleBase" id="RU004466"/>
    </source>
</evidence>
<evidence type="ECO:0000256" key="2">
    <source>
        <dbReference type="ARBA" id="ARBA00005128"/>
    </source>
</evidence>
<dbReference type="GO" id="GO:0004337">
    <property type="term" value="F:(2E,6E)-farnesyl diphosphate synthase activity"/>
    <property type="evidence" value="ECO:0007669"/>
    <property type="project" value="UniProtKB-EC"/>
</dbReference>
<dbReference type="SFLD" id="SFLDG01017">
    <property type="entry name" value="Polyprenyl_Transferase_Like"/>
    <property type="match status" value="1"/>
</dbReference>
<dbReference type="AlphaFoldDB" id="A0A410W7T9"/>
<dbReference type="GO" id="GO:0008299">
    <property type="term" value="P:isoprenoid biosynthetic process"/>
    <property type="evidence" value="ECO:0007669"/>
    <property type="project" value="InterPro"/>
</dbReference>
<comment type="similarity">
    <text evidence="3 7">Belongs to the FPP/GGPP synthase family.</text>
</comment>
<dbReference type="Gene3D" id="1.10.600.10">
    <property type="entry name" value="Farnesyl Diphosphate Synthase"/>
    <property type="match status" value="1"/>
</dbReference>
<evidence type="ECO:0000256" key="3">
    <source>
        <dbReference type="ARBA" id="ARBA00006706"/>
    </source>
</evidence>
<evidence type="ECO:0000256" key="5">
    <source>
        <dbReference type="ARBA" id="ARBA00022723"/>
    </source>
</evidence>
<proteinExistence type="inferred from homology"/>
<dbReference type="RefSeq" id="WP_128889522.1">
    <property type="nucleotide sequence ID" value="NZ_BMCX01000001.1"/>
</dbReference>
<dbReference type="PANTHER" id="PTHR12001">
    <property type="entry name" value="GERANYLGERANYL PYROPHOSPHATE SYNTHASE"/>
    <property type="match status" value="1"/>
</dbReference>
<keyword evidence="9" id="KW-1185">Reference proteome</keyword>
<organism evidence="8 9">
    <name type="scientific">Corynebacterium pelargi</name>
    <dbReference type="NCBI Taxonomy" id="1471400"/>
    <lineage>
        <taxon>Bacteria</taxon>
        <taxon>Bacillati</taxon>
        <taxon>Actinomycetota</taxon>
        <taxon>Actinomycetes</taxon>
        <taxon>Mycobacteriales</taxon>
        <taxon>Corynebacteriaceae</taxon>
        <taxon>Corynebacterium</taxon>
    </lineage>
</organism>
<comment type="cofactor">
    <cofactor evidence="1">
        <name>Mg(2+)</name>
        <dbReference type="ChEBI" id="CHEBI:18420"/>
    </cofactor>
</comment>
<dbReference type="InterPro" id="IPR033749">
    <property type="entry name" value="Polyprenyl_synt_CS"/>
</dbReference>
<evidence type="ECO:0000313" key="8">
    <source>
        <dbReference type="EMBL" id="QAU52026.1"/>
    </source>
</evidence>
<dbReference type="KEGG" id="cpeg:CPELA_03735"/>
<protein>
    <submittedName>
        <fullName evidence="8">(2E,6E)-farnesyl diphosphate synthase</fullName>
        <ecNumber evidence="8">2.5.1.10</ecNumber>
    </submittedName>
</protein>
<evidence type="ECO:0000256" key="4">
    <source>
        <dbReference type="ARBA" id="ARBA00022679"/>
    </source>
</evidence>
<dbReference type="PANTHER" id="PTHR12001:SF85">
    <property type="entry name" value="SHORT CHAIN ISOPRENYL DIPHOSPHATE SYNTHASE"/>
    <property type="match status" value="1"/>
</dbReference>
<reference evidence="8 9" key="1">
    <citation type="submission" date="2019-01" db="EMBL/GenBank/DDBJ databases">
        <authorList>
            <person name="Ruckert C."/>
            <person name="Busche T."/>
            <person name="Kalinowski J."/>
        </authorList>
    </citation>
    <scope>NUCLEOTIDE SEQUENCE [LARGE SCALE GENOMIC DNA]</scope>
    <source>
        <strain evidence="8 9">136/3</strain>
    </source>
</reference>
<dbReference type="CDD" id="cd00685">
    <property type="entry name" value="Trans_IPPS_HT"/>
    <property type="match status" value="1"/>
</dbReference>
<name>A0A410W7T9_9CORY</name>
<evidence type="ECO:0000256" key="6">
    <source>
        <dbReference type="ARBA" id="ARBA00022842"/>
    </source>
</evidence>
<dbReference type="EMBL" id="CP035299">
    <property type="protein sequence ID" value="QAU52026.1"/>
    <property type="molecule type" value="Genomic_DNA"/>
</dbReference>
<dbReference type="SFLD" id="SFLDS00005">
    <property type="entry name" value="Isoprenoid_Synthase_Type_I"/>
    <property type="match status" value="1"/>
</dbReference>
<gene>
    <name evidence="8" type="ORF">CPELA_03735</name>
</gene>
<dbReference type="Proteomes" id="UP000288929">
    <property type="component" value="Chromosome"/>
</dbReference>
<dbReference type="EC" id="2.5.1.10" evidence="8"/>
<dbReference type="SUPFAM" id="SSF48576">
    <property type="entry name" value="Terpenoid synthases"/>
    <property type="match status" value="1"/>
</dbReference>
<keyword evidence="6" id="KW-0460">Magnesium</keyword>
<keyword evidence="5" id="KW-0479">Metal-binding</keyword>
<dbReference type="OrthoDB" id="4497239at2"/>
<comment type="pathway">
    <text evidence="2">Isoprenoid biosynthesis.</text>
</comment>
<dbReference type="Pfam" id="PF00348">
    <property type="entry name" value="polyprenyl_synt"/>
    <property type="match status" value="1"/>
</dbReference>
<evidence type="ECO:0000313" key="9">
    <source>
        <dbReference type="Proteomes" id="UP000288929"/>
    </source>
</evidence>
<sequence length="376" mass="41066">MTQGPAQHSELMDLPVLVTEVEATLKRFFEQREPEIARIGEPAALAVDFLKDLVFSGGKRIRPAYALAGFYAAGGEIGDGDNALDAKAVLQMVSALELIQACALAHDDVIDASDTRRGQPTVHRAAEHHHANHHWLGDAAHFGESVAILAGDLALVWADDMFLTAKVPMDKIVAAIEPWRAMRTEVIGGQLLDIFLESEGSESLQLAENVNRFKSAAYTIERPLHIGAAIAQGSPELIKELREYGRDIGIAFQLRDDLLGVFGDPEVTGKPAGDDLREGKRTVLVTRAIELALEQGRNDWAAQIREQVGTIEDPEDIAQLASLIRQTGAVEEVERRIEQLTDAGIANLERVRALGVSDEAMDMLYRLTQLATSRKS</sequence>
<dbReference type="PROSITE" id="PS00444">
    <property type="entry name" value="POLYPRENYL_SYNTHASE_2"/>
    <property type="match status" value="1"/>
</dbReference>
<keyword evidence="4 7" id="KW-0808">Transferase</keyword>
<dbReference type="GO" id="GO:0046872">
    <property type="term" value="F:metal ion binding"/>
    <property type="evidence" value="ECO:0007669"/>
    <property type="project" value="UniProtKB-KW"/>
</dbReference>
<dbReference type="InterPro" id="IPR008949">
    <property type="entry name" value="Isoprenoid_synthase_dom_sf"/>
</dbReference>
<evidence type="ECO:0000256" key="1">
    <source>
        <dbReference type="ARBA" id="ARBA00001946"/>
    </source>
</evidence>